<gene>
    <name evidence="8" type="primary">NPHS1</name>
    <name evidence="8" type="ORF">EVAR_55459_1</name>
</gene>
<dbReference type="STRING" id="151549.A0A4C1Y6F5"/>
<feature type="region of interest" description="Disordered" evidence="6">
    <location>
        <begin position="443"/>
        <end position="471"/>
    </location>
</feature>
<dbReference type="PROSITE" id="PS50835">
    <property type="entry name" value="IG_LIKE"/>
    <property type="match status" value="1"/>
</dbReference>
<evidence type="ECO:0000313" key="8">
    <source>
        <dbReference type="EMBL" id="GBP70139.1"/>
    </source>
</evidence>
<dbReference type="GO" id="GO:0005911">
    <property type="term" value="C:cell-cell junction"/>
    <property type="evidence" value="ECO:0007669"/>
    <property type="project" value="TreeGrafter"/>
</dbReference>
<dbReference type="PANTHER" id="PTHR11640">
    <property type="entry name" value="NEPHRIN"/>
    <property type="match status" value="1"/>
</dbReference>
<dbReference type="InterPro" id="IPR051275">
    <property type="entry name" value="Cell_adhesion_signaling"/>
</dbReference>
<dbReference type="SUPFAM" id="SSF48726">
    <property type="entry name" value="Immunoglobulin"/>
    <property type="match status" value="1"/>
</dbReference>
<dbReference type="InterPro" id="IPR003599">
    <property type="entry name" value="Ig_sub"/>
</dbReference>
<evidence type="ECO:0000256" key="5">
    <source>
        <dbReference type="ARBA" id="ARBA00023319"/>
    </source>
</evidence>
<dbReference type="AlphaFoldDB" id="A0A4C1Y6F5"/>
<feature type="region of interest" description="Disordered" evidence="6">
    <location>
        <begin position="146"/>
        <end position="200"/>
    </location>
</feature>
<dbReference type="Pfam" id="PF07679">
    <property type="entry name" value="I-set"/>
    <property type="match status" value="1"/>
</dbReference>
<evidence type="ECO:0000256" key="3">
    <source>
        <dbReference type="ARBA" id="ARBA00023157"/>
    </source>
</evidence>
<keyword evidence="4" id="KW-0325">Glycoprotein</keyword>
<dbReference type="GO" id="GO:0050839">
    <property type="term" value="F:cell adhesion molecule binding"/>
    <property type="evidence" value="ECO:0007669"/>
    <property type="project" value="TreeGrafter"/>
</dbReference>
<dbReference type="SMART" id="SM00409">
    <property type="entry name" value="IG"/>
    <property type="match status" value="1"/>
</dbReference>
<dbReference type="InterPro" id="IPR013783">
    <property type="entry name" value="Ig-like_fold"/>
</dbReference>
<dbReference type="Gene3D" id="2.60.40.10">
    <property type="entry name" value="Immunoglobulins"/>
    <property type="match status" value="1"/>
</dbReference>
<evidence type="ECO:0000256" key="1">
    <source>
        <dbReference type="ARBA" id="ARBA00004479"/>
    </source>
</evidence>
<reference evidence="8 9" key="1">
    <citation type="journal article" date="2019" name="Commun. Biol.">
        <title>The bagworm genome reveals a unique fibroin gene that provides high tensile strength.</title>
        <authorList>
            <person name="Kono N."/>
            <person name="Nakamura H."/>
            <person name="Ohtoshi R."/>
            <person name="Tomita M."/>
            <person name="Numata K."/>
            <person name="Arakawa K."/>
        </authorList>
    </citation>
    <scope>NUCLEOTIDE SEQUENCE [LARGE SCALE GENOMIC DNA]</scope>
</reference>
<evidence type="ECO:0000313" key="9">
    <source>
        <dbReference type="Proteomes" id="UP000299102"/>
    </source>
</evidence>
<keyword evidence="5" id="KW-0393">Immunoglobulin domain</keyword>
<protein>
    <submittedName>
        <fullName evidence="8">Nephrin</fullName>
    </submittedName>
</protein>
<keyword evidence="3" id="KW-1015">Disulfide bond</keyword>
<dbReference type="OrthoDB" id="10028801at2759"/>
<dbReference type="GO" id="GO:0098609">
    <property type="term" value="P:cell-cell adhesion"/>
    <property type="evidence" value="ECO:0007669"/>
    <property type="project" value="TreeGrafter"/>
</dbReference>
<dbReference type="InterPro" id="IPR007110">
    <property type="entry name" value="Ig-like_dom"/>
</dbReference>
<feature type="domain" description="Ig-like" evidence="7">
    <location>
        <begin position="11"/>
        <end position="136"/>
    </location>
</feature>
<keyword evidence="9" id="KW-1185">Reference proteome</keyword>
<evidence type="ECO:0000256" key="2">
    <source>
        <dbReference type="ARBA" id="ARBA00023136"/>
    </source>
</evidence>
<name>A0A4C1Y6F5_EUMVA</name>
<keyword evidence="2" id="KW-0472">Membrane</keyword>
<dbReference type="GO" id="GO:0005886">
    <property type="term" value="C:plasma membrane"/>
    <property type="evidence" value="ECO:0007669"/>
    <property type="project" value="TreeGrafter"/>
</dbReference>
<dbReference type="EMBL" id="BGZK01001064">
    <property type="protein sequence ID" value="GBP70139.1"/>
    <property type="molecule type" value="Genomic_DNA"/>
</dbReference>
<dbReference type="InterPro" id="IPR013098">
    <property type="entry name" value="Ig_I-set"/>
</dbReference>
<proteinExistence type="predicted"/>
<accession>A0A4C1Y6F5</accession>
<organism evidence="8 9">
    <name type="scientific">Eumeta variegata</name>
    <name type="common">Bagworm moth</name>
    <name type="synonym">Eumeta japonica</name>
    <dbReference type="NCBI Taxonomy" id="151549"/>
    <lineage>
        <taxon>Eukaryota</taxon>
        <taxon>Metazoa</taxon>
        <taxon>Ecdysozoa</taxon>
        <taxon>Arthropoda</taxon>
        <taxon>Hexapoda</taxon>
        <taxon>Insecta</taxon>
        <taxon>Pterygota</taxon>
        <taxon>Neoptera</taxon>
        <taxon>Endopterygota</taxon>
        <taxon>Lepidoptera</taxon>
        <taxon>Glossata</taxon>
        <taxon>Ditrysia</taxon>
        <taxon>Tineoidea</taxon>
        <taxon>Psychidae</taxon>
        <taxon>Oiketicinae</taxon>
        <taxon>Eumeta</taxon>
    </lineage>
</organism>
<dbReference type="PANTHER" id="PTHR11640:SF136">
    <property type="entry name" value="NEPHRIN"/>
    <property type="match status" value="1"/>
</dbReference>
<dbReference type="Proteomes" id="UP000299102">
    <property type="component" value="Unassembled WGS sequence"/>
</dbReference>
<sequence>MTPGLRDRRRPAAVDAPDCGATTLYTIRVGASCSAFQQQYFRTVPRNLRVREGGEAVLECAVANLAGQVQWAKDGFALGFSSIIPGYPRYTMIGDRRLGVYNLRIVNATLEDDAEYQCQVGPAQMHKVIRANATLAVIDSNQTFSEGHKLASSGKRKKKRDGEDVNPIHTSAAPSGGVTRGDRPPRNKGIVPAPPREKQISGTRFQFRPPRNSATIYALFRASDLRNSISGRKLSGKLLEIPDVPPIWGYVREPFIRIYLFIYSRISRLAVLLFAIDQYVNCRIFCTKSSALTGPALGTRHENLFATGEIIVKRPSARQFRKREIVKPLVADMKTVLAAPPFVGSERAARCTRCSGRLRESELQAAARFKFYTPTASSQQHTDLSISSIDRWTFLRSERTREPPESMRSSSPIDTLNPREITDALLPSWVGIGYLVERERADERSGPPEISFAARNEPREGMSSRMYSVRV</sequence>
<evidence type="ECO:0000259" key="7">
    <source>
        <dbReference type="PROSITE" id="PS50835"/>
    </source>
</evidence>
<dbReference type="InterPro" id="IPR036179">
    <property type="entry name" value="Ig-like_dom_sf"/>
</dbReference>
<feature type="region of interest" description="Disordered" evidence="6">
    <location>
        <begin position="397"/>
        <end position="416"/>
    </location>
</feature>
<evidence type="ECO:0000256" key="4">
    <source>
        <dbReference type="ARBA" id="ARBA00023180"/>
    </source>
</evidence>
<comment type="caution">
    <text evidence="8">The sequence shown here is derived from an EMBL/GenBank/DDBJ whole genome shotgun (WGS) entry which is preliminary data.</text>
</comment>
<evidence type="ECO:0000256" key="6">
    <source>
        <dbReference type="SAM" id="MobiDB-lite"/>
    </source>
</evidence>
<comment type="subcellular location">
    <subcellularLocation>
        <location evidence="1">Membrane</location>
        <topology evidence="1">Single-pass type I membrane protein</topology>
    </subcellularLocation>
</comment>